<dbReference type="Proteomes" id="UP001201262">
    <property type="component" value="Unassembled WGS sequence"/>
</dbReference>
<evidence type="ECO:0000256" key="1">
    <source>
        <dbReference type="ARBA" id="ARBA00022737"/>
    </source>
</evidence>
<keyword evidence="5" id="KW-1185">Reference proteome</keyword>
<dbReference type="AlphaFoldDB" id="A0AAD4PUL2"/>
<comment type="caution">
    <text evidence="4">The sequence shown here is derived from an EMBL/GenBank/DDBJ whole genome shotgun (WGS) entry which is preliminary data.</text>
</comment>
<dbReference type="InterPro" id="IPR002110">
    <property type="entry name" value="Ankyrin_rpt"/>
</dbReference>
<dbReference type="PROSITE" id="PS50088">
    <property type="entry name" value="ANK_REPEAT"/>
    <property type="match status" value="1"/>
</dbReference>
<keyword evidence="2 3" id="KW-0040">ANK repeat</keyword>
<evidence type="ECO:0000313" key="4">
    <source>
        <dbReference type="EMBL" id="KAH8690222.1"/>
    </source>
</evidence>
<dbReference type="GeneID" id="70251521"/>
<dbReference type="PANTHER" id="PTHR24171">
    <property type="entry name" value="ANKYRIN REPEAT DOMAIN-CONTAINING PROTEIN 39-RELATED"/>
    <property type="match status" value="1"/>
</dbReference>
<evidence type="ECO:0000313" key="5">
    <source>
        <dbReference type="Proteomes" id="UP001201262"/>
    </source>
</evidence>
<dbReference type="SMART" id="SM00248">
    <property type="entry name" value="ANK"/>
    <property type="match status" value="3"/>
</dbReference>
<proteinExistence type="predicted"/>
<protein>
    <submittedName>
        <fullName evidence="4">Ankyrin repeat protein</fullName>
    </submittedName>
</protein>
<organism evidence="4 5">
    <name type="scientific">Talaromyces proteolyticus</name>
    <dbReference type="NCBI Taxonomy" id="1131652"/>
    <lineage>
        <taxon>Eukaryota</taxon>
        <taxon>Fungi</taxon>
        <taxon>Dikarya</taxon>
        <taxon>Ascomycota</taxon>
        <taxon>Pezizomycotina</taxon>
        <taxon>Eurotiomycetes</taxon>
        <taxon>Eurotiomycetidae</taxon>
        <taxon>Eurotiales</taxon>
        <taxon>Trichocomaceae</taxon>
        <taxon>Talaromyces</taxon>
        <taxon>Talaromyces sect. Bacilispori</taxon>
    </lineage>
</organism>
<evidence type="ECO:0000256" key="3">
    <source>
        <dbReference type="PROSITE-ProRule" id="PRU00023"/>
    </source>
</evidence>
<gene>
    <name evidence="4" type="ORF">BGW36DRAFT_433173</name>
</gene>
<reference evidence="4" key="1">
    <citation type="submission" date="2021-12" db="EMBL/GenBank/DDBJ databases">
        <title>Convergent genome expansion in fungi linked to evolution of root-endophyte symbiosis.</title>
        <authorList>
            <consortium name="DOE Joint Genome Institute"/>
            <person name="Ke Y.-H."/>
            <person name="Bonito G."/>
            <person name="Liao H.-L."/>
            <person name="Looney B."/>
            <person name="Rojas-Flechas A."/>
            <person name="Nash J."/>
            <person name="Hameed K."/>
            <person name="Schadt C."/>
            <person name="Martin F."/>
            <person name="Crous P.W."/>
            <person name="Miettinen O."/>
            <person name="Magnuson J.K."/>
            <person name="Labbe J."/>
            <person name="Jacobson D."/>
            <person name="Doktycz M.J."/>
            <person name="Veneault-Fourrey C."/>
            <person name="Kuo A."/>
            <person name="Mondo S."/>
            <person name="Calhoun S."/>
            <person name="Riley R."/>
            <person name="Ohm R."/>
            <person name="LaButti K."/>
            <person name="Andreopoulos B."/>
            <person name="Pangilinan J."/>
            <person name="Nolan M."/>
            <person name="Tritt A."/>
            <person name="Clum A."/>
            <person name="Lipzen A."/>
            <person name="Daum C."/>
            <person name="Barry K."/>
            <person name="Grigoriev I.V."/>
            <person name="Vilgalys R."/>
        </authorList>
    </citation>
    <scope>NUCLEOTIDE SEQUENCE</scope>
    <source>
        <strain evidence="4">PMI_201</strain>
    </source>
</reference>
<dbReference type="EMBL" id="JAJTJA010000014">
    <property type="protein sequence ID" value="KAH8690222.1"/>
    <property type="molecule type" value="Genomic_DNA"/>
</dbReference>
<dbReference type="Pfam" id="PF12796">
    <property type="entry name" value="Ank_2"/>
    <property type="match status" value="1"/>
</dbReference>
<dbReference type="SUPFAM" id="SSF48403">
    <property type="entry name" value="Ankyrin repeat"/>
    <property type="match status" value="1"/>
</dbReference>
<dbReference type="InterPro" id="IPR036770">
    <property type="entry name" value="Ankyrin_rpt-contain_sf"/>
</dbReference>
<dbReference type="PROSITE" id="PS50297">
    <property type="entry name" value="ANK_REP_REGION"/>
    <property type="match status" value="1"/>
</dbReference>
<accession>A0AAD4PUL2</accession>
<evidence type="ECO:0000256" key="2">
    <source>
        <dbReference type="ARBA" id="ARBA00023043"/>
    </source>
</evidence>
<keyword evidence="1" id="KW-0677">Repeat</keyword>
<feature type="repeat" description="ANK" evidence="3">
    <location>
        <begin position="59"/>
        <end position="91"/>
    </location>
</feature>
<dbReference type="RefSeq" id="XP_046066505.1">
    <property type="nucleotide sequence ID" value="XM_046221234.1"/>
</dbReference>
<sequence length="288" mass="32436">MATAVSSQPLFETKFEPIDNAGSSSSDLGTALWKSSSKGDDAEVKRLIANKAPLEKVIDGFTPLLIATKNGHKDVVVDLLSNKANVYARDKDAYTIINLAMNNNHVDIAKYIVKQFPDMVVTDPRLPKGAEWLTREFKKISDNVKDHASKPDPSLLKKFIKWDLGPIENRSVSHVYWEHILLRYVGDVPLDIQRNYSTSLTLSLVGTYDRILKGHAGIKESAELLNKVLPTTQYTIAGTVVETKSDWVTERWEYNVKPWQVKDGIDTFLIKDSKIAVMMINYNVEENK</sequence>
<name>A0AAD4PUL2_9EURO</name>
<dbReference type="Gene3D" id="1.25.40.20">
    <property type="entry name" value="Ankyrin repeat-containing domain"/>
    <property type="match status" value="1"/>
</dbReference>